<dbReference type="EMBL" id="JAKZBV010000003">
    <property type="protein sequence ID" value="MCH6472580.1"/>
    <property type="molecule type" value="Genomic_DNA"/>
</dbReference>
<dbReference type="Gene3D" id="3.40.50.300">
    <property type="entry name" value="P-loop containing nucleotide triphosphate hydrolases"/>
    <property type="match status" value="1"/>
</dbReference>
<sequence>MGGSRNAVERELNLLTAPGAELGKASPRATSRLYAADDFGRRRFQAAVIEQYLELDPDVEREGLAAVVTAGPPGAGKSTLLESHGFGGPGWRVVDADILKLILLEKAQNDGIYDDLLSRTLADGHPLLLNELAALVHAESARLARNVLHRALEERENVVIEGTLTWEGLGGEYIEELAWNDYAKLTILDVEVDQETALRQAGQRWWDGRTAAQSGTGDPRGGRFTPRDAITAAFPSPTQVSVCNRHATRLFNDPRARNFEEVRLIVADRAESRDDEYEFVSHRGIITGHWPMQLDDARQFRTPKNSH</sequence>
<protein>
    <submittedName>
        <fullName evidence="1">Zeta toxin family protein</fullName>
    </submittedName>
</protein>
<reference evidence="1 2" key="1">
    <citation type="submission" date="2022-03" db="EMBL/GenBank/DDBJ databases">
        <title>Sinomonas sp. isolated from a soil.</title>
        <authorList>
            <person name="Han J."/>
            <person name="Kim D.-U."/>
        </authorList>
    </citation>
    <scope>NUCLEOTIDE SEQUENCE [LARGE SCALE GENOMIC DNA]</scope>
    <source>
        <strain evidence="1 2">5-5</strain>
    </source>
</reference>
<organism evidence="1 2">
    <name type="scientific">Sinomonas terrae</name>
    <dbReference type="NCBI Taxonomy" id="2908838"/>
    <lineage>
        <taxon>Bacteria</taxon>
        <taxon>Bacillati</taxon>
        <taxon>Actinomycetota</taxon>
        <taxon>Actinomycetes</taxon>
        <taxon>Micrococcales</taxon>
        <taxon>Micrococcaceae</taxon>
        <taxon>Sinomonas</taxon>
    </lineage>
</organism>
<evidence type="ECO:0000313" key="1">
    <source>
        <dbReference type="EMBL" id="MCH6472580.1"/>
    </source>
</evidence>
<dbReference type="Proteomes" id="UP001202922">
    <property type="component" value="Unassembled WGS sequence"/>
</dbReference>
<name>A0ABS9U7B9_9MICC</name>
<gene>
    <name evidence="1" type="ORF">L0M17_21905</name>
</gene>
<keyword evidence="2" id="KW-1185">Reference proteome</keyword>
<evidence type="ECO:0000313" key="2">
    <source>
        <dbReference type="Proteomes" id="UP001202922"/>
    </source>
</evidence>
<accession>A0ABS9U7B9</accession>
<proteinExistence type="predicted"/>
<dbReference type="RefSeq" id="WP_241056761.1">
    <property type="nucleotide sequence ID" value="NZ_JAKZBV010000003.1"/>
</dbReference>
<dbReference type="Pfam" id="PF13671">
    <property type="entry name" value="AAA_33"/>
    <property type="match status" value="1"/>
</dbReference>
<comment type="caution">
    <text evidence="1">The sequence shown here is derived from an EMBL/GenBank/DDBJ whole genome shotgun (WGS) entry which is preliminary data.</text>
</comment>
<dbReference type="InterPro" id="IPR027417">
    <property type="entry name" value="P-loop_NTPase"/>
</dbReference>
<dbReference type="SUPFAM" id="SSF52540">
    <property type="entry name" value="P-loop containing nucleoside triphosphate hydrolases"/>
    <property type="match status" value="1"/>
</dbReference>